<dbReference type="EMBL" id="CP094533">
    <property type="protein sequence ID" value="UOE27528.1"/>
    <property type="molecule type" value="Genomic_DNA"/>
</dbReference>
<dbReference type="RefSeq" id="WP_243570358.1">
    <property type="nucleotide sequence ID" value="NZ_BAAARD010000001.1"/>
</dbReference>
<organism evidence="1 2">
    <name type="scientific">Agromyces soli</name>
    <dbReference type="NCBI Taxonomy" id="659012"/>
    <lineage>
        <taxon>Bacteria</taxon>
        <taxon>Bacillati</taxon>
        <taxon>Actinomycetota</taxon>
        <taxon>Actinomycetes</taxon>
        <taxon>Micrococcales</taxon>
        <taxon>Microbacteriaceae</taxon>
        <taxon>Agromyces</taxon>
    </lineage>
</organism>
<name>A0ABY4B0D6_9MICO</name>
<gene>
    <name evidence="1" type="ORF">MTP13_07050</name>
</gene>
<accession>A0ABY4B0D6</accession>
<keyword evidence="2" id="KW-1185">Reference proteome</keyword>
<evidence type="ECO:0000313" key="1">
    <source>
        <dbReference type="EMBL" id="UOE27528.1"/>
    </source>
</evidence>
<sequence length="83" mass="9014">MRRVQLGSAPAIAGQLGEDEVAVALTLGELSMLVGAIRETLEAVEPWEFQTRLGWERGDLRALQSQVRGLLLAERQARADGGE</sequence>
<reference evidence="1 2" key="1">
    <citation type="submission" date="2022-03" db="EMBL/GenBank/DDBJ databases">
        <title>Agromyces sp. isolated from the gut of P. brevitarsis seulensis larvae.</title>
        <authorList>
            <person name="Won M."/>
            <person name="Kwon S.-W."/>
        </authorList>
    </citation>
    <scope>NUCLEOTIDE SEQUENCE [LARGE SCALE GENOMIC DNA]</scope>
    <source>
        <strain evidence="1 2">KACC 16215</strain>
    </source>
</reference>
<dbReference type="Proteomes" id="UP000831304">
    <property type="component" value="Chromosome"/>
</dbReference>
<proteinExistence type="predicted"/>
<evidence type="ECO:0000313" key="2">
    <source>
        <dbReference type="Proteomes" id="UP000831304"/>
    </source>
</evidence>
<protein>
    <submittedName>
        <fullName evidence="1">Uncharacterized protein</fullName>
    </submittedName>
</protein>